<feature type="compositionally biased region" description="Low complexity" evidence="1">
    <location>
        <begin position="227"/>
        <end position="241"/>
    </location>
</feature>
<evidence type="ECO:0000256" key="1">
    <source>
        <dbReference type="SAM" id="MobiDB-lite"/>
    </source>
</evidence>
<dbReference type="OrthoDB" id="2498190at2759"/>
<organism evidence="3 4">
    <name type="scientific">Puccinia graminis f. sp. tritici</name>
    <dbReference type="NCBI Taxonomy" id="56615"/>
    <lineage>
        <taxon>Eukaryota</taxon>
        <taxon>Fungi</taxon>
        <taxon>Dikarya</taxon>
        <taxon>Basidiomycota</taxon>
        <taxon>Pucciniomycotina</taxon>
        <taxon>Pucciniomycetes</taxon>
        <taxon>Pucciniales</taxon>
        <taxon>Pucciniaceae</taxon>
        <taxon>Puccinia</taxon>
    </lineage>
</organism>
<name>A0A5B0QAH3_PUCGR</name>
<keyword evidence="4" id="KW-1185">Reference proteome</keyword>
<dbReference type="CDD" id="cd05992">
    <property type="entry name" value="PB1"/>
    <property type="match status" value="1"/>
</dbReference>
<protein>
    <recommendedName>
        <fullName evidence="2">PB1 domain-containing protein</fullName>
    </recommendedName>
</protein>
<proteinExistence type="predicted"/>
<dbReference type="InterPro" id="IPR053793">
    <property type="entry name" value="PB1-like"/>
</dbReference>
<gene>
    <name evidence="3" type="ORF">PGT21_012610</name>
</gene>
<dbReference type="InterPro" id="IPR000270">
    <property type="entry name" value="PB1_dom"/>
</dbReference>
<dbReference type="Gene3D" id="3.10.20.90">
    <property type="entry name" value="Phosphatidylinositol 3-kinase Catalytic Subunit, Chain A, domain 1"/>
    <property type="match status" value="1"/>
</dbReference>
<evidence type="ECO:0000313" key="3">
    <source>
        <dbReference type="EMBL" id="KAA1110151.1"/>
    </source>
</evidence>
<feature type="compositionally biased region" description="Polar residues" evidence="1">
    <location>
        <begin position="589"/>
        <end position="599"/>
    </location>
</feature>
<comment type="caution">
    <text evidence="3">The sequence shown here is derived from an EMBL/GenBank/DDBJ whole genome shotgun (WGS) entry which is preliminary data.</text>
</comment>
<dbReference type="AlphaFoldDB" id="A0A5B0QAH3"/>
<accession>A0A5B0QAH3</accession>
<dbReference type="EMBL" id="VSWC01000027">
    <property type="protein sequence ID" value="KAA1110151.1"/>
    <property type="molecule type" value="Genomic_DNA"/>
</dbReference>
<feature type="domain" description="PB1" evidence="2">
    <location>
        <begin position="48"/>
        <end position="123"/>
    </location>
</feature>
<feature type="compositionally biased region" description="Acidic residues" evidence="1">
    <location>
        <begin position="650"/>
        <end position="661"/>
    </location>
</feature>
<feature type="region of interest" description="Disordered" evidence="1">
    <location>
        <begin position="290"/>
        <end position="322"/>
    </location>
</feature>
<evidence type="ECO:0000313" key="4">
    <source>
        <dbReference type="Proteomes" id="UP000324748"/>
    </source>
</evidence>
<dbReference type="SUPFAM" id="SSF54277">
    <property type="entry name" value="CAD &amp; PB1 domains"/>
    <property type="match status" value="1"/>
</dbReference>
<dbReference type="Pfam" id="PF00564">
    <property type="entry name" value="PB1"/>
    <property type="match status" value="1"/>
</dbReference>
<dbReference type="SMART" id="SM00666">
    <property type="entry name" value="PB1"/>
    <property type="match status" value="1"/>
</dbReference>
<reference evidence="3 4" key="1">
    <citation type="submission" date="2019-05" db="EMBL/GenBank/DDBJ databases">
        <title>Emergence of the Ug99 lineage of the wheat stem rust pathogen through somatic hybridization.</title>
        <authorList>
            <person name="Li F."/>
            <person name="Upadhyaya N.M."/>
            <person name="Sperschneider J."/>
            <person name="Matny O."/>
            <person name="Nguyen-Phuc H."/>
            <person name="Mago R."/>
            <person name="Raley C."/>
            <person name="Miller M.E."/>
            <person name="Silverstein K.A.T."/>
            <person name="Henningsen E."/>
            <person name="Hirsch C.D."/>
            <person name="Visser B."/>
            <person name="Pretorius Z.A."/>
            <person name="Steffenson B.J."/>
            <person name="Schwessinger B."/>
            <person name="Dodds P.N."/>
            <person name="Figueroa M."/>
        </authorList>
    </citation>
    <scope>NUCLEOTIDE SEQUENCE [LARGE SCALE GENOMIC DNA]</scope>
    <source>
        <strain evidence="3">21-0</strain>
    </source>
</reference>
<feature type="region of interest" description="Disordered" evidence="1">
    <location>
        <begin position="467"/>
        <end position="670"/>
    </location>
</feature>
<sequence>MVCPTLTVAPQRPLPVFSQPQYLQDIRIVDFEQHKTFIQTTMSSQQAPLFIKIKHANSTRKVRVPNQPAPVWSKLSAAIVDRFGIPEGQPIGLQYLDPEGDIITISSQVEFDELWHEITLAAKPNQKGGVDQRTLSLELILIDHQPTQPKPSSDLTKVHHPEAGSISTEGSTFQLIPTPADGSSTSTVDPASDSAHHGPAAAEGNNPIKGASDPTPGTAASDPPEYPINTSPSPNSRSPPVDSNLGLSALITAIDAIAPKLQDTLGGYAQMIVQVSDQLSDTCRVIASHLKEPSTQAGPNPRPAPFRERYPSAHPTSAPRMSPSHVNYGFTSPSDWNPSGPTAPPASVFPCNSPQAPLWFTRPPLGDATHPNAFYPSIAREKRCNAPSYAKHSFGFGNTPDKDRINPTIFSHDYLNVPGKSFVGGVAPVVDPWAYFHSANPKFESNFPNSPDKIHFGAAGFGNVRGKGKSGPSPIFANTSPSSPVKTKFSGVGNQKSREKGWNSFTPPAPINAFNPAGRSNFGCTSQENLAKHSPAPSSDLPKTFSPINRQKKKQSSDFSDDETNGWLEPPNANKTGGSATKGVHGKTMTEQAATTSPRANDVGGTEKKKGPVSWADLPDWQPPVMGRGFVPKFKSRNPSTRKAPSSFPDLEEASDDESLVEDGWGPKLV</sequence>
<feature type="compositionally biased region" description="Polar residues" evidence="1">
    <location>
        <begin position="145"/>
        <end position="155"/>
    </location>
</feature>
<evidence type="ECO:0000259" key="2">
    <source>
        <dbReference type="PROSITE" id="PS51745"/>
    </source>
</evidence>
<feature type="compositionally biased region" description="Polar residues" evidence="1">
    <location>
        <begin position="165"/>
        <end position="189"/>
    </location>
</feature>
<feature type="region of interest" description="Disordered" evidence="1">
    <location>
        <begin position="145"/>
        <end position="241"/>
    </location>
</feature>
<dbReference type="PROSITE" id="PS51745">
    <property type="entry name" value="PB1"/>
    <property type="match status" value="1"/>
</dbReference>
<feature type="compositionally biased region" description="Polar residues" evidence="1">
    <location>
        <begin position="476"/>
        <end position="485"/>
    </location>
</feature>
<dbReference type="Proteomes" id="UP000324748">
    <property type="component" value="Unassembled WGS sequence"/>
</dbReference>